<reference evidence="7" key="1">
    <citation type="submission" date="2021-03" db="EMBL/GenBank/DDBJ databases">
        <authorList>
            <consortium name="Genoscope - CEA"/>
            <person name="William W."/>
        </authorList>
    </citation>
    <scope>NUCLEOTIDE SEQUENCE</scope>
    <source>
        <strain evidence="7">Doubled-haploid Pahang</strain>
    </source>
</reference>
<dbReference type="Pfam" id="PF12836">
    <property type="entry name" value="HHH_3"/>
    <property type="match status" value="1"/>
</dbReference>
<dbReference type="PROSITE" id="PS50067">
    <property type="entry name" value="KINESIN_MOTOR_2"/>
    <property type="match status" value="1"/>
</dbReference>
<dbReference type="GO" id="GO:0005524">
    <property type="term" value="F:ATP binding"/>
    <property type="evidence" value="ECO:0007669"/>
    <property type="project" value="UniProtKB-UniRule"/>
</dbReference>
<dbReference type="Pfam" id="PF00225">
    <property type="entry name" value="Kinesin"/>
    <property type="match status" value="1"/>
</dbReference>
<keyword evidence="1" id="KW-0493">Microtubule</keyword>
<sequence>RTRKNPNLSQSPLPLPHLFHFDRILPLLCPWVSIRTMGSSSGARDGTDSLASEPQSQLQRGVRVVGKIRPFVDSEAGGSSCRARVSVTRFVGDHALVAFDDQQTCRKDSYKLDWCYEQDENIDQIFTAEVKPLIEGLFRGHNGCVIAYGAPGSGKSQLIQGSGQNPGLVMIALGEILAFANENRGSVTVSCYEVSQDHIYDLLEPKDQEVLILEDAAKRIQLKGLSQIPVNSISDFKKLSFHGCNMGKSWLKLPDDRTVRSHRGLIVYLSSVDKESNSSLIGKINFVCLADYEDIKQKGNPRPQLAESTKINKSLYTLLNIVCALNAGENFIPFRESKLTRLLQDFLCKASRAVLITCLNPTICQDTLSAVNLASRSCQVANRHRCHSAKVTKSGSKFNQSCSPSIVGIPVRAVSQKKNEISQCASAEKKGYGTPYAIRRRSLQLGSLGTCFSEKQKTGFPSAIRKKKMPIGSSPPNKSESRKANSRVDIVAAVDTCSQALQGNIVLDYVDVDCPMLEEESCESVGPNCVENIMPTGGDCYTNEDTFVQDTVVGLGCDEKMTADPIDGTKDEIHKIFVNEDQSSPPLSARLREISNSLKLLSTQTTAIGSPNTDMTSTKQINKEKLDPKTPEVPFAVRLENEPNFDYIGSPQDIFKTRSTGLKKYLAQECLTFLNSANKEELKGLKGIGEKRATYILQLREESSEPFKNMDDLKEIGLSRKQV</sequence>
<dbReference type="InterPro" id="IPR001752">
    <property type="entry name" value="Kinesin_motor_dom"/>
</dbReference>
<evidence type="ECO:0000256" key="2">
    <source>
        <dbReference type="ARBA" id="ARBA00023175"/>
    </source>
</evidence>
<dbReference type="FunFam" id="1.10.150.280:FF:000003">
    <property type="entry name" value="Kinesin-like protein KIN-10C"/>
    <property type="match status" value="1"/>
</dbReference>
<feature type="non-terminal residue" evidence="7">
    <location>
        <position position="723"/>
    </location>
</feature>
<dbReference type="SUPFAM" id="SSF47781">
    <property type="entry name" value="RuvA domain 2-like"/>
    <property type="match status" value="1"/>
</dbReference>
<dbReference type="PANTHER" id="PTHR47969:SF9">
    <property type="entry name" value="KINESIN-LIKE PROTEIN"/>
    <property type="match status" value="1"/>
</dbReference>
<organism evidence="7">
    <name type="scientific">Musa acuminata subsp. malaccensis</name>
    <name type="common">Wild banana</name>
    <name type="synonym">Musa malaccensis</name>
    <dbReference type="NCBI Taxonomy" id="214687"/>
    <lineage>
        <taxon>Eukaryota</taxon>
        <taxon>Viridiplantae</taxon>
        <taxon>Streptophyta</taxon>
        <taxon>Embryophyta</taxon>
        <taxon>Tracheophyta</taxon>
        <taxon>Spermatophyta</taxon>
        <taxon>Magnoliopsida</taxon>
        <taxon>Liliopsida</taxon>
        <taxon>Zingiberales</taxon>
        <taxon>Musaceae</taxon>
        <taxon>Musa</taxon>
    </lineage>
</organism>
<dbReference type="PANTHER" id="PTHR47969">
    <property type="entry name" value="CHROMOSOME-ASSOCIATED KINESIN KIF4A-RELATED"/>
    <property type="match status" value="1"/>
</dbReference>
<feature type="domain" description="Kinesin motor" evidence="6">
    <location>
        <begin position="61"/>
        <end position="380"/>
    </location>
</feature>
<proteinExistence type="inferred from homology"/>
<dbReference type="Gene3D" id="3.40.850.10">
    <property type="entry name" value="Kinesin motor domain"/>
    <property type="match status" value="1"/>
</dbReference>
<evidence type="ECO:0000256" key="4">
    <source>
        <dbReference type="PROSITE-ProRule" id="PRU00283"/>
    </source>
</evidence>
<keyword evidence="2 4" id="KW-0505">Motor protein</keyword>
<dbReference type="InterPro" id="IPR036961">
    <property type="entry name" value="Kinesin_motor_dom_sf"/>
</dbReference>
<dbReference type="Gene3D" id="1.10.150.280">
    <property type="entry name" value="AF1531-like domain"/>
    <property type="match status" value="1"/>
</dbReference>
<comment type="similarity">
    <text evidence="3">Belongs to the TRAFAC class myosin-kinesin ATPase superfamily. Kinesin family. KIN-10 subfamily.</text>
</comment>
<evidence type="ECO:0000259" key="6">
    <source>
        <dbReference type="PROSITE" id="PS50067"/>
    </source>
</evidence>
<accession>A0A8D7F3N4</accession>
<evidence type="ECO:0000256" key="5">
    <source>
        <dbReference type="SAM" id="MobiDB-lite"/>
    </source>
</evidence>
<dbReference type="SUPFAM" id="SSF52540">
    <property type="entry name" value="P-loop containing nucleoside triphosphate hydrolases"/>
    <property type="match status" value="1"/>
</dbReference>
<dbReference type="GO" id="GO:0008017">
    <property type="term" value="F:microtubule binding"/>
    <property type="evidence" value="ECO:0007669"/>
    <property type="project" value="InterPro"/>
</dbReference>
<dbReference type="SMART" id="SM00129">
    <property type="entry name" value="KISc"/>
    <property type="match status" value="1"/>
</dbReference>
<keyword evidence="4" id="KW-0547">Nucleotide-binding</keyword>
<dbReference type="InterPro" id="IPR010994">
    <property type="entry name" value="RuvA_2-like"/>
</dbReference>
<evidence type="ECO:0000256" key="1">
    <source>
        <dbReference type="ARBA" id="ARBA00022701"/>
    </source>
</evidence>
<protein>
    <submittedName>
        <fullName evidence="7">(wild Malaysian banana) hypothetical protein</fullName>
    </submittedName>
</protein>
<dbReference type="GO" id="GO:0003777">
    <property type="term" value="F:microtubule motor activity"/>
    <property type="evidence" value="ECO:0007669"/>
    <property type="project" value="InterPro"/>
</dbReference>
<feature type="binding site" evidence="4">
    <location>
        <begin position="149"/>
        <end position="156"/>
    </location>
    <ligand>
        <name>ATP</name>
        <dbReference type="ChEBI" id="CHEBI:30616"/>
    </ligand>
</feature>
<dbReference type="PRINTS" id="PR00380">
    <property type="entry name" value="KINESINHEAVY"/>
</dbReference>
<dbReference type="GO" id="GO:0007018">
    <property type="term" value="P:microtubule-based movement"/>
    <property type="evidence" value="ECO:0007669"/>
    <property type="project" value="InterPro"/>
</dbReference>
<evidence type="ECO:0000256" key="3">
    <source>
        <dbReference type="ARBA" id="ARBA00061615"/>
    </source>
</evidence>
<dbReference type="EMBL" id="HG996469">
    <property type="protein sequence ID" value="CAG1841900.1"/>
    <property type="molecule type" value="Genomic_DNA"/>
</dbReference>
<evidence type="ECO:0000313" key="7">
    <source>
        <dbReference type="EMBL" id="CAG1841900.1"/>
    </source>
</evidence>
<feature type="non-terminal residue" evidence="7">
    <location>
        <position position="1"/>
    </location>
</feature>
<dbReference type="InterPro" id="IPR027640">
    <property type="entry name" value="Kinesin-like_fam"/>
</dbReference>
<feature type="region of interest" description="Disordered" evidence="5">
    <location>
        <begin position="463"/>
        <end position="484"/>
    </location>
</feature>
<dbReference type="AlphaFoldDB" id="A0A8D7F3N4"/>
<dbReference type="GO" id="GO:0005874">
    <property type="term" value="C:microtubule"/>
    <property type="evidence" value="ECO:0007669"/>
    <property type="project" value="UniProtKB-KW"/>
</dbReference>
<name>A0A8D7F3N4_MUSAM</name>
<dbReference type="InterPro" id="IPR027417">
    <property type="entry name" value="P-loop_NTPase"/>
</dbReference>
<keyword evidence="4" id="KW-0067">ATP-binding</keyword>
<gene>
    <name evidence="7" type="ORF">GSMUA_116950.1</name>
</gene>